<dbReference type="SUPFAM" id="SSF159501">
    <property type="entry name" value="EreA/ChaN-like"/>
    <property type="match status" value="1"/>
</dbReference>
<reference evidence="1 2" key="1">
    <citation type="submission" date="2024-10" db="EMBL/GenBank/DDBJ databases">
        <title>The Natural Products Discovery Center: Release of the First 8490 Sequenced Strains for Exploring Actinobacteria Biosynthetic Diversity.</title>
        <authorList>
            <person name="Kalkreuter E."/>
            <person name="Kautsar S.A."/>
            <person name="Yang D."/>
            <person name="Bader C.D."/>
            <person name="Teijaro C.N."/>
            <person name="Fluegel L."/>
            <person name="Davis C.M."/>
            <person name="Simpson J.R."/>
            <person name="Lauterbach L."/>
            <person name="Steele A.D."/>
            <person name="Gui C."/>
            <person name="Meng S."/>
            <person name="Li G."/>
            <person name="Viehrig K."/>
            <person name="Ye F."/>
            <person name="Su P."/>
            <person name="Kiefer A.F."/>
            <person name="Nichols A."/>
            <person name="Cepeda A.J."/>
            <person name="Yan W."/>
            <person name="Fan B."/>
            <person name="Jiang Y."/>
            <person name="Adhikari A."/>
            <person name="Zheng C.-J."/>
            <person name="Schuster L."/>
            <person name="Cowan T.M."/>
            <person name="Smanski M.J."/>
            <person name="Chevrette M.G."/>
            <person name="De Carvalho L.P.S."/>
            <person name="Shen B."/>
        </authorList>
    </citation>
    <scope>NUCLEOTIDE SEQUENCE [LARGE SCALE GENOMIC DNA]</scope>
    <source>
        <strain evidence="1 2">NPDC048320</strain>
    </source>
</reference>
<dbReference type="Gene3D" id="3.40.1660.10">
    <property type="entry name" value="EreA-like (biosynthetic domain)"/>
    <property type="match status" value="1"/>
</dbReference>
<dbReference type="InterPro" id="IPR014622">
    <property type="entry name" value="UCP036794_erythomycin"/>
</dbReference>
<dbReference type="InterPro" id="IPR052036">
    <property type="entry name" value="Hydrolase/PRTase-associated"/>
</dbReference>
<organism evidence="1 2">
    <name type="scientific">Streptomyces cinerochromogenes</name>
    <dbReference type="NCBI Taxonomy" id="66422"/>
    <lineage>
        <taxon>Bacteria</taxon>
        <taxon>Bacillati</taxon>
        <taxon>Actinomycetota</taxon>
        <taxon>Actinomycetes</taxon>
        <taxon>Kitasatosporales</taxon>
        <taxon>Streptomycetaceae</taxon>
        <taxon>Streptomyces</taxon>
    </lineage>
</organism>
<sequence length="444" mass="49369">MPDTHQAGIRSQALPLTEQAASLDPLMERIGDARYVLLGEASHGTADYYRVRDTLTRRLIEEKGFSFVAVEGDWPDCQAVHRSVTAAPGAPEDPGEVLAGFDRWPAWLWGNTDVAAFTRWLRRHNEELPPERRVGFHGLDVYSLWESLHAVLDHLRAHDPDQVEHALEVYRCFEPYAGEPQAYALSTRYLPEGCEPQVLSLLTELRRRAARTAGGDGSLAEFAARQNAEVLAGAESYYRAMVDSGPQSWNIRDHHMADTLDRLMDHHGPGAKAVVWAHNTHIGDARATDMADTGMVNVGQLVRERHTGKGVVLVGFGSYSGTVLAADAWGGVPRTMDVPPAHTGSLEDLLHRALPEERALFVFPHVQLQHPHAAGRTEWFHEEHGHRAIGVVYRPHAEQVATYVPTVLAQRYDAFCYLDRTQALSPLQPLAEDSREPQTWPVGV</sequence>
<dbReference type="Gene3D" id="1.20.1440.30">
    <property type="entry name" value="Biosynthetic Protein domain"/>
    <property type="match status" value="1"/>
</dbReference>
<dbReference type="CDD" id="cd14728">
    <property type="entry name" value="Ere-like"/>
    <property type="match status" value="1"/>
</dbReference>
<evidence type="ECO:0000313" key="1">
    <source>
        <dbReference type="EMBL" id="MFG3009673.1"/>
    </source>
</evidence>
<dbReference type="InterPro" id="IPR007815">
    <property type="entry name" value="Emycin_Estase"/>
</dbReference>
<name>A0ABW7AXQ6_9ACTN</name>
<dbReference type="EMBL" id="JBICYV010000002">
    <property type="protein sequence ID" value="MFG3009673.1"/>
    <property type="molecule type" value="Genomic_DNA"/>
</dbReference>
<dbReference type="PIRSF" id="PIRSF036794">
    <property type="entry name" value="UCP_erythr_ester"/>
    <property type="match status" value="1"/>
</dbReference>
<dbReference type="Gene3D" id="3.30.1870.10">
    <property type="entry name" value="EreA-like, domain 2"/>
    <property type="match status" value="1"/>
</dbReference>
<proteinExistence type="predicted"/>
<gene>
    <name evidence="1" type="ORF">ACGFZB_04300</name>
</gene>
<dbReference type="PANTHER" id="PTHR31299:SF0">
    <property type="entry name" value="ESTERASE, PUTATIVE (AFU_ORTHOLOGUE AFUA_1G05850)-RELATED"/>
    <property type="match status" value="1"/>
</dbReference>
<dbReference type="Proteomes" id="UP001604267">
    <property type="component" value="Unassembled WGS sequence"/>
</dbReference>
<dbReference type="Pfam" id="PF05139">
    <property type="entry name" value="Erythro_esteras"/>
    <property type="match status" value="1"/>
</dbReference>
<dbReference type="RefSeq" id="WP_392815442.1">
    <property type="nucleotide sequence ID" value="NZ_JBICYV010000002.1"/>
</dbReference>
<evidence type="ECO:0000313" key="2">
    <source>
        <dbReference type="Proteomes" id="UP001604267"/>
    </source>
</evidence>
<protein>
    <submittedName>
        <fullName evidence="1">Erythromycin esterase family protein</fullName>
    </submittedName>
</protein>
<accession>A0ABW7AXQ6</accession>
<keyword evidence="2" id="KW-1185">Reference proteome</keyword>
<dbReference type="PANTHER" id="PTHR31299">
    <property type="entry name" value="ESTERASE, PUTATIVE (AFU_ORTHOLOGUE AFUA_1G05850)-RELATED"/>
    <property type="match status" value="1"/>
</dbReference>
<comment type="caution">
    <text evidence="1">The sequence shown here is derived from an EMBL/GenBank/DDBJ whole genome shotgun (WGS) entry which is preliminary data.</text>
</comment>